<feature type="transmembrane region" description="Helical" evidence="1">
    <location>
        <begin position="120"/>
        <end position="138"/>
    </location>
</feature>
<proteinExistence type="predicted"/>
<protein>
    <submittedName>
        <fullName evidence="2">NADH dehydrogenase</fullName>
    </submittedName>
</protein>
<sequence length="139" mass="13941">GEEEAPETRCRLTRIPLTMLAVPAVLLAGALAAGVLPGLATAAGQAGAALTDHAGYAASVLHDSATAVAATAPHPTGAGTAWALLSTALALACVPAGAWSRRLASARWARSLRRLHSGHVGDYVAWFLAGVTLLAALMA</sequence>
<evidence type="ECO:0000313" key="2">
    <source>
        <dbReference type="EMBL" id="KOG69677.1"/>
    </source>
</evidence>
<comment type="caution">
    <text evidence="2">The sequence shown here is derived from an EMBL/GenBank/DDBJ whole genome shotgun (WGS) entry which is preliminary data.</text>
</comment>
<gene>
    <name evidence="2" type="ORF">ADK38_40975</name>
</gene>
<accession>A0ABR5IU47</accession>
<evidence type="ECO:0000313" key="3">
    <source>
        <dbReference type="Proteomes" id="UP000037020"/>
    </source>
</evidence>
<keyword evidence="1" id="KW-0472">Membrane</keyword>
<keyword evidence="3" id="KW-1185">Reference proteome</keyword>
<keyword evidence="1" id="KW-1133">Transmembrane helix</keyword>
<feature type="non-terminal residue" evidence="2">
    <location>
        <position position="1"/>
    </location>
</feature>
<feature type="transmembrane region" description="Helical" evidence="1">
    <location>
        <begin position="17"/>
        <end position="40"/>
    </location>
</feature>
<keyword evidence="1" id="KW-0812">Transmembrane</keyword>
<feature type="transmembrane region" description="Helical" evidence="1">
    <location>
        <begin position="81"/>
        <end position="99"/>
    </location>
</feature>
<evidence type="ECO:0000256" key="1">
    <source>
        <dbReference type="SAM" id="Phobius"/>
    </source>
</evidence>
<dbReference type="Proteomes" id="UP000037020">
    <property type="component" value="Unassembled WGS sequence"/>
</dbReference>
<reference evidence="2 3" key="1">
    <citation type="submission" date="2015-07" db="EMBL/GenBank/DDBJ databases">
        <authorList>
            <person name="Ju K.-S."/>
            <person name="Doroghazi J.R."/>
            <person name="Metcalf W.W."/>
        </authorList>
    </citation>
    <scope>NUCLEOTIDE SEQUENCE [LARGE SCALE GENOMIC DNA]</scope>
    <source>
        <strain evidence="2 3">NRRL B-3589</strain>
    </source>
</reference>
<name>A0ABR5IU47_9ACTN</name>
<dbReference type="EMBL" id="LGUT01003928">
    <property type="protein sequence ID" value="KOG69677.1"/>
    <property type="molecule type" value="Genomic_DNA"/>
</dbReference>
<organism evidence="2 3">
    <name type="scientific">Streptomyces varsoviensis</name>
    <dbReference type="NCBI Taxonomy" id="67373"/>
    <lineage>
        <taxon>Bacteria</taxon>
        <taxon>Bacillati</taxon>
        <taxon>Actinomycetota</taxon>
        <taxon>Actinomycetes</taxon>
        <taxon>Kitasatosporales</taxon>
        <taxon>Streptomycetaceae</taxon>
        <taxon>Streptomyces</taxon>
    </lineage>
</organism>